<evidence type="ECO:0000256" key="1">
    <source>
        <dbReference type="SAM" id="SignalP"/>
    </source>
</evidence>
<feature type="chain" id="PRO_5046722233" evidence="1">
    <location>
        <begin position="26"/>
        <end position="251"/>
    </location>
</feature>
<evidence type="ECO:0000313" key="2">
    <source>
        <dbReference type="EMBL" id="UXI69310.1"/>
    </source>
</evidence>
<proteinExistence type="predicted"/>
<reference evidence="2" key="1">
    <citation type="submission" date="2022-09" db="EMBL/GenBank/DDBJ databases">
        <title>Tahibacter sp. nov., isolated from a fresh water.</title>
        <authorList>
            <person name="Baek J.H."/>
            <person name="Lee J.K."/>
            <person name="Kim J.M."/>
            <person name="Jeon C.O."/>
        </authorList>
    </citation>
    <scope>NUCLEOTIDE SEQUENCE</scope>
    <source>
        <strain evidence="2">W38</strain>
    </source>
</reference>
<name>A0ABY6BLP4_9GAMM</name>
<protein>
    <submittedName>
        <fullName evidence="2">Uncharacterized protein</fullName>
    </submittedName>
</protein>
<dbReference type="RefSeq" id="WP_261696265.1">
    <property type="nucleotide sequence ID" value="NZ_CP104694.1"/>
</dbReference>
<evidence type="ECO:0000313" key="3">
    <source>
        <dbReference type="Proteomes" id="UP001064632"/>
    </source>
</evidence>
<keyword evidence="1" id="KW-0732">Signal</keyword>
<dbReference type="EMBL" id="CP104694">
    <property type="protein sequence ID" value="UXI69310.1"/>
    <property type="molecule type" value="Genomic_DNA"/>
</dbReference>
<keyword evidence="3" id="KW-1185">Reference proteome</keyword>
<feature type="signal peptide" evidence="1">
    <location>
        <begin position="1"/>
        <end position="25"/>
    </location>
</feature>
<sequence>MTMLKPIAQATAAAAMFTFSVPALSASRIVPENPLQFEQVHLRQRVDSCVFYEQSVTVYMQGPVISVRHSPAYCFTPDDPEIVDIYLGSFPPGEYRVEYYEGQAGTPMERINFVVTNPVTVAIFPPQPFPIADYSGHWWSPGESGWGLTLDQGVLYSLFGTLYVFDNNRLAHWYTVQAGTWETSTRWHGEIVESSGPPWSAPNYDERDANHSVVGTAEFDFSMEPGQEGKARFRYTINGITAEKSIARFRL</sequence>
<dbReference type="Proteomes" id="UP001064632">
    <property type="component" value="Chromosome"/>
</dbReference>
<gene>
    <name evidence="2" type="ORF">N4264_06585</name>
</gene>
<organism evidence="2 3">
    <name type="scientific">Tahibacter amnicola</name>
    <dbReference type="NCBI Taxonomy" id="2976241"/>
    <lineage>
        <taxon>Bacteria</taxon>
        <taxon>Pseudomonadati</taxon>
        <taxon>Pseudomonadota</taxon>
        <taxon>Gammaproteobacteria</taxon>
        <taxon>Lysobacterales</taxon>
        <taxon>Rhodanobacteraceae</taxon>
        <taxon>Tahibacter</taxon>
    </lineage>
</organism>
<accession>A0ABY6BLP4</accession>